<keyword evidence="2" id="KW-1185">Reference proteome</keyword>
<gene>
    <name evidence="1" type="ORF">P171DRAFT_433196</name>
</gene>
<reference evidence="1" key="1">
    <citation type="journal article" date="2020" name="Stud. Mycol.">
        <title>101 Dothideomycetes genomes: a test case for predicting lifestyles and emergence of pathogens.</title>
        <authorList>
            <person name="Haridas S."/>
            <person name="Albert R."/>
            <person name="Binder M."/>
            <person name="Bloem J."/>
            <person name="Labutti K."/>
            <person name="Salamov A."/>
            <person name="Andreopoulos B."/>
            <person name="Baker S."/>
            <person name="Barry K."/>
            <person name="Bills G."/>
            <person name="Bluhm B."/>
            <person name="Cannon C."/>
            <person name="Castanera R."/>
            <person name="Culley D."/>
            <person name="Daum C."/>
            <person name="Ezra D."/>
            <person name="Gonzalez J."/>
            <person name="Henrissat B."/>
            <person name="Kuo A."/>
            <person name="Liang C."/>
            <person name="Lipzen A."/>
            <person name="Lutzoni F."/>
            <person name="Magnuson J."/>
            <person name="Mondo S."/>
            <person name="Nolan M."/>
            <person name="Ohm R."/>
            <person name="Pangilinan J."/>
            <person name="Park H.-J."/>
            <person name="Ramirez L."/>
            <person name="Alfaro M."/>
            <person name="Sun H."/>
            <person name="Tritt A."/>
            <person name="Yoshinaga Y."/>
            <person name="Zwiers L.-H."/>
            <person name="Turgeon B."/>
            <person name="Goodwin S."/>
            <person name="Spatafora J."/>
            <person name="Crous P."/>
            <person name="Grigoriev I."/>
        </authorList>
    </citation>
    <scope>NUCLEOTIDE SEQUENCE</scope>
    <source>
        <strain evidence="1">CBS 690.94</strain>
    </source>
</reference>
<dbReference type="Proteomes" id="UP000799764">
    <property type="component" value="Unassembled WGS sequence"/>
</dbReference>
<sequence length="71" mass="8094">MTTLSSYRTAVRSNYSTVVFLVFCHRSQTLVEGKKGDSLKQLLQQSHICVKRKLLLERCSHISTLSNIIKP</sequence>
<dbReference type="AlphaFoldDB" id="A0A9P4PF35"/>
<evidence type="ECO:0000313" key="1">
    <source>
        <dbReference type="EMBL" id="KAF2442802.1"/>
    </source>
</evidence>
<organism evidence="1 2">
    <name type="scientific">Karstenula rhodostoma CBS 690.94</name>
    <dbReference type="NCBI Taxonomy" id="1392251"/>
    <lineage>
        <taxon>Eukaryota</taxon>
        <taxon>Fungi</taxon>
        <taxon>Dikarya</taxon>
        <taxon>Ascomycota</taxon>
        <taxon>Pezizomycotina</taxon>
        <taxon>Dothideomycetes</taxon>
        <taxon>Pleosporomycetidae</taxon>
        <taxon>Pleosporales</taxon>
        <taxon>Massarineae</taxon>
        <taxon>Didymosphaeriaceae</taxon>
        <taxon>Karstenula</taxon>
    </lineage>
</organism>
<evidence type="ECO:0000313" key="2">
    <source>
        <dbReference type="Proteomes" id="UP000799764"/>
    </source>
</evidence>
<comment type="caution">
    <text evidence="1">The sequence shown here is derived from an EMBL/GenBank/DDBJ whole genome shotgun (WGS) entry which is preliminary data.</text>
</comment>
<name>A0A9P4PF35_9PLEO</name>
<protein>
    <submittedName>
        <fullName evidence="1">Uncharacterized protein</fullName>
    </submittedName>
</protein>
<proteinExistence type="predicted"/>
<dbReference type="EMBL" id="MU001503">
    <property type="protein sequence ID" value="KAF2442802.1"/>
    <property type="molecule type" value="Genomic_DNA"/>
</dbReference>
<accession>A0A9P4PF35</accession>